<organism evidence="2 3">
    <name type="scientific">Trifolium medium</name>
    <dbReference type="NCBI Taxonomy" id="97028"/>
    <lineage>
        <taxon>Eukaryota</taxon>
        <taxon>Viridiplantae</taxon>
        <taxon>Streptophyta</taxon>
        <taxon>Embryophyta</taxon>
        <taxon>Tracheophyta</taxon>
        <taxon>Spermatophyta</taxon>
        <taxon>Magnoliopsida</taxon>
        <taxon>eudicotyledons</taxon>
        <taxon>Gunneridae</taxon>
        <taxon>Pentapetalae</taxon>
        <taxon>rosids</taxon>
        <taxon>fabids</taxon>
        <taxon>Fabales</taxon>
        <taxon>Fabaceae</taxon>
        <taxon>Papilionoideae</taxon>
        <taxon>50 kb inversion clade</taxon>
        <taxon>NPAAA clade</taxon>
        <taxon>Hologalegina</taxon>
        <taxon>IRL clade</taxon>
        <taxon>Trifolieae</taxon>
        <taxon>Trifolium</taxon>
    </lineage>
</organism>
<comment type="caution">
    <text evidence="2">The sequence shown here is derived from an EMBL/GenBank/DDBJ whole genome shotgun (WGS) entry which is preliminary data.</text>
</comment>
<evidence type="ECO:0000313" key="3">
    <source>
        <dbReference type="Proteomes" id="UP000265520"/>
    </source>
</evidence>
<dbReference type="EMBL" id="LXQA010104852">
    <property type="protein sequence ID" value="MCI17306.1"/>
    <property type="molecule type" value="Genomic_DNA"/>
</dbReference>
<protein>
    <submittedName>
        <fullName evidence="2">Uncharacterized protein</fullName>
    </submittedName>
</protein>
<feature type="non-terminal residue" evidence="2">
    <location>
        <position position="46"/>
    </location>
</feature>
<name>A0A392Q160_9FABA</name>
<accession>A0A392Q160</accession>
<reference evidence="2 3" key="1">
    <citation type="journal article" date="2018" name="Front. Plant Sci.">
        <title>Red Clover (Trifolium pratense) and Zigzag Clover (T. medium) - A Picture of Genomic Similarities and Differences.</title>
        <authorList>
            <person name="Dluhosova J."/>
            <person name="Istvanek J."/>
            <person name="Nedelnik J."/>
            <person name="Repkova J."/>
        </authorList>
    </citation>
    <scope>NUCLEOTIDE SEQUENCE [LARGE SCALE GENOMIC DNA]</scope>
    <source>
        <strain evidence="3">cv. 10/8</strain>
        <tissue evidence="2">Leaf</tissue>
    </source>
</reference>
<evidence type="ECO:0000313" key="2">
    <source>
        <dbReference type="EMBL" id="MCI17306.1"/>
    </source>
</evidence>
<feature type="region of interest" description="Disordered" evidence="1">
    <location>
        <begin position="16"/>
        <end position="46"/>
    </location>
</feature>
<sequence length="46" mass="5215">MHNSLPLGGAKEQLSRISSFGETKNPNLFTDVLPQMEDDREVENLR</sequence>
<dbReference type="AlphaFoldDB" id="A0A392Q160"/>
<proteinExistence type="predicted"/>
<feature type="compositionally biased region" description="Polar residues" evidence="1">
    <location>
        <begin position="16"/>
        <end position="28"/>
    </location>
</feature>
<keyword evidence="3" id="KW-1185">Reference proteome</keyword>
<feature type="compositionally biased region" description="Acidic residues" evidence="1">
    <location>
        <begin position="36"/>
        <end position="46"/>
    </location>
</feature>
<evidence type="ECO:0000256" key="1">
    <source>
        <dbReference type="SAM" id="MobiDB-lite"/>
    </source>
</evidence>
<dbReference type="Proteomes" id="UP000265520">
    <property type="component" value="Unassembled WGS sequence"/>
</dbReference>